<dbReference type="RefSeq" id="WP_135950211.1">
    <property type="nucleotide sequence ID" value="NZ_CAJUNV010000005.1"/>
</dbReference>
<proteinExistence type="predicted"/>
<evidence type="ECO:0000313" key="2">
    <source>
        <dbReference type="Proteomes" id="UP000310760"/>
    </source>
</evidence>
<gene>
    <name evidence="1" type="ORF">E5339_00140</name>
</gene>
<accession>A0A4V3RU39</accession>
<dbReference type="Proteomes" id="UP000310760">
    <property type="component" value="Unassembled WGS sequence"/>
</dbReference>
<name>A0A4V3RU39_9BACT</name>
<dbReference type="AlphaFoldDB" id="A0A4V3RU39"/>
<protein>
    <submittedName>
        <fullName evidence="1">Uncharacterized protein</fullName>
    </submittedName>
</protein>
<dbReference type="EMBL" id="SRYJ01000001">
    <property type="protein sequence ID" value="TGY73389.1"/>
    <property type="molecule type" value="Genomic_DNA"/>
</dbReference>
<comment type="caution">
    <text evidence="1">The sequence shown here is derived from an EMBL/GenBank/DDBJ whole genome shotgun (WGS) entry which is preliminary data.</text>
</comment>
<evidence type="ECO:0000313" key="1">
    <source>
        <dbReference type="EMBL" id="TGY73389.1"/>
    </source>
</evidence>
<sequence length="59" mass="6649">MLRFFLLNEEEGGLLYRCSCPKYTFVDIMGTHYNPAGLRLAEDTCQSDNGNPFALDDVS</sequence>
<reference evidence="1 2" key="1">
    <citation type="submission" date="2019-04" db="EMBL/GenBank/DDBJ databases">
        <title>Microbes associate with the intestines of laboratory mice.</title>
        <authorList>
            <person name="Navarre W."/>
            <person name="Wong E."/>
            <person name="Huang K."/>
            <person name="Tropini C."/>
            <person name="Ng K."/>
            <person name="Yu B."/>
        </authorList>
    </citation>
    <scope>NUCLEOTIDE SEQUENCE [LARGE SCALE GENOMIC DNA]</scope>
    <source>
        <strain evidence="1 2">NM22_B1</strain>
    </source>
</reference>
<organism evidence="1 2">
    <name type="scientific">Phocaeicola sartorii</name>
    <dbReference type="NCBI Taxonomy" id="671267"/>
    <lineage>
        <taxon>Bacteria</taxon>
        <taxon>Pseudomonadati</taxon>
        <taxon>Bacteroidota</taxon>
        <taxon>Bacteroidia</taxon>
        <taxon>Bacteroidales</taxon>
        <taxon>Bacteroidaceae</taxon>
        <taxon>Phocaeicola</taxon>
    </lineage>
</organism>